<accession>A0A2D2CYW4</accession>
<keyword evidence="2" id="KW-1185">Reference proteome</keyword>
<evidence type="ECO:0000313" key="1">
    <source>
        <dbReference type="EMBL" id="ATQ67839.1"/>
    </source>
</evidence>
<dbReference type="RefSeq" id="WP_003611041.1">
    <property type="nucleotide sequence ID" value="NZ_ADVE02000001.1"/>
</dbReference>
<reference evidence="2" key="1">
    <citation type="submission" date="2017-10" db="EMBL/GenBank/DDBJ databases">
        <title>Completed PacBio SMRT sequence of Methylosinus trichosporium OB3b reveals presence of a third large plasmid.</title>
        <authorList>
            <person name="Charles T.C."/>
            <person name="Lynch M.D.J."/>
            <person name="Heil J.R."/>
            <person name="Cheng J."/>
        </authorList>
    </citation>
    <scope>NUCLEOTIDE SEQUENCE [LARGE SCALE GENOMIC DNA]</scope>
    <source>
        <strain evidence="2">OB3b</strain>
    </source>
</reference>
<evidence type="ECO:0000313" key="2">
    <source>
        <dbReference type="Proteomes" id="UP000230709"/>
    </source>
</evidence>
<protein>
    <recommendedName>
        <fullName evidence="3">HEPN domain-containing protein</fullName>
    </recommendedName>
</protein>
<dbReference type="AlphaFoldDB" id="A0A2D2CYW4"/>
<dbReference type="KEGG" id="mtw:CQW49_07965"/>
<organism evidence="1 2">
    <name type="scientific">Methylosinus trichosporium (strain ATCC 35070 / NCIMB 11131 / UNIQEM 75 / OB3b)</name>
    <dbReference type="NCBI Taxonomy" id="595536"/>
    <lineage>
        <taxon>Bacteria</taxon>
        <taxon>Pseudomonadati</taxon>
        <taxon>Pseudomonadota</taxon>
        <taxon>Alphaproteobacteria</taxon>
        <taxon>Hyphomicrobiales</taxon>
        <taxon>Methylocystaceae</taxon>
        <taxon>Methylosinus</taxon>
    </lineage>
</organism>
<evidence type="ECO:0008006" key="3">
    <source>
        <dbReference type="Google" id="ProtNLM"/>
    </source>
</evidence>
<gene>
    <name evidence="1" type="ORF">CQW49_07965</name>
</gene>
<dbReference type="Proteomes" id="UP000230709">
    <property type="component" value="Chromosome"/>
</dbReference>
<dbReference type="EMBL" id="CP023737">
    <property type="protein sequence ID" value="ATQ67839.1"/>
    <property type="molecule type" value="Genomic_DNA"/>
</dbReference>
<sequence>MARPTSRSDAFVDKPRLLEELRRCREALIREQARMRVGGPLYYSAQTVTAAIDALALMLTGTHNYFSTPLASSWPAKAPEDDRP</sequence>
<proteinExistence type="predicted"/>
<name>A0A2D2CYW4_METT3</name>
<dbReference type="STRING" id="595536.GCA_000178815_03558"/>